<proteinExistence type="predicted"/>
<gene>
    <name evidence="2" type="primary">ABSGL_04473.1 scaffold 5468</name>
</gene>
<dbReference type="AlphaFoldDB" id="A0A163JEZ1"/>
<dbReference type="EMBL" id="LT552380">
    <property type="protein sequence ID" value="SAL98902.1"/>
    <property type="molecule type" value="Genomic_DNA"/>
</dbReference>
<feature type="signal peptide" evidence="1">
    <location>
        <begin position="1"/>
        <end position="19"/>
    </location>
</feature>
<reference evidence="2" key="1">
    <citation type="submission" date="2016-04" db="EMBL/GenBank/DDBJ databases">
        <authorList>
            <person name="Evans L.H."/>
            <person name="Alamgir A."/>
            <person name="Owens N."/>
            <person name="Weber N.D."/>
            <person name="Virtaneva K."/>
            <person name="Barbian K."/>
            <person name="Babar A."/>
            <person name="Rosenke K."/>
        </authorList>
    </citation>
    <scope>NUCLEOTIDE SEQUENCE [LARGE SCALE GENOMIC DNA]</scope>
    <source>
        <strain evidence="2">CBS 101.48</strain>
    </source>
</reference>
<keyword evidence="3" id="KW-1185">Reference proteome</keyword>
<feature type="chain" id="PRO_5007843341" evidence="1">
    <location>
        <begin position="20"/>
        <end position="244"/>
    </location>
</feature>
<keyword evidence="1" id="KW-0732">Signal</keyword>
<name>A0A163JEZ1_ABSGL</name>
<dbReference type="Proteomes" id="UP000078561">
    <property type="component" value="Unassembled WGS sequence"/>
</dbReference>
<evidence type="ECO:0000313" key="3">
    <source>
        <dbReference type="Proteomes" id="UP000078561"/>
    </source>
</evidence>
<evidence type="ECO:0000256" key="1">
    <source>
        <dbReference type="SAM" id="SignalP"/>
    </source>
</evidence>
<evidence type="ECO:0000313" key="2">
    <source>
        <dbReference type="EMBL" id="SAL98902.1"/>
    </source>
</evidence>
<accession>A0A163JEZ1</accession>
<protein>
    <submittedName>
        <fullName evidence="2">Uncharacterized protein</fullName>
    </submittedName>
</protein>
<sequence>MFFEALFLALSALLMTAIAATVLHLREPPEVDPADELAVLLKQADLDDPRRLPGWDLLIKDTDPPCHFEAAILEDDPMFGKKKISVYWMILAASLAGNRRHRPPPFPWQLDPADDLTTMMAGMSYINQPCRFETAILEDDPMFVDDPRRLPGWQSPPPSSTSANQKVKMVDPADEAVDELDSHPIKRSTTNRKGDLRASEFKCDRGGVYQQRRVGPTIRLGTGSRLTGCRFIGKSQQQGDGFCV</sequence>
<dbReference type="InParanoid" id="A0A163JEZ1"/>
<organism evidence="2">
    <name type="scientific">Absidia glauca</name>
    <name type="common">Pin mould</name>
    <dbReference type="NCBI Taxonomy" id="4829"/>
    <lineage>
        <taxon>Eukaryota</taxon>
        <taxon>Fungi</taxon>
        <taxon>Fungi incertae sedis</taxon>
        <taxon>Mucoromycota</taxon>
        <taxon>Mucoromycotina</taxon>
        <taxon>Mucoromycetes</taxon>
        <taxon>Mucorales</taxon>
        <taxon>Cunninghamellaceae</taxon>
        <taxon>Absidia</taxon>
    </lineage>
</organism>